<dbReference type="Gene3D" id="3.40.830.10">
    <property type="entry name" value="LigB-like"/>
    <property type="match status" value="1"/>
</dbReference>
<comment type="caution">
    <text evidence="2">The sequence shown here is derived from an EMBL/GenBank/DDBJ whole genome shotgun (WGS) entry which is preliminary data.</text>
</comment>
<dbReference type="CDD" id="cd07361">
    <property type="entry name" value="MEMO_like"/>
    <property type="match status" value="1"/>
</dbReference>
<evidence type="ECO:0000313" key="2">
    <source>
        <dbReference type="EMBL" id="TLP40911.1"/>
    </source>
</evidence>
<evidence type="ECO:0000256" key="1">
    <source>
        <dbReference type="ARBA" id="ARBA00006315"/>
    </source>
</evidence>
<gene>
    <name evidence="2" type="primary">amrB</name>
    <name evidence="2" type="ORF">FDK22_02510</name>
</gene>
<name>A0A5R8Y4Z1_9BACT</name>
<dbReference type="Proteomes" id="UP000308901">
    <property type="component" value="Unassembled WGS sequence"/>
</dbReference>
<dbReference type="EMBL" id="VANU01000001">
    <property type="protein sequence ID" value="TLP40911.1"/>
    <property type="molecule type" value="Genomic_DNA"/>
</dbReference>
<dbReference type="PANTHER" id="PTHR11060">
    <property type="entry name" value="PROTEIN MEMO1"/>
    <property type="match status" value="1"/>
</dbReference>
<accession>A0A5R8Y4Z1</accession>
<sequence length="267" mass="30366">MTQRKTVVAGSFYPNSKEEILAFIDNFNKSFKLEKPIDIKPKAVIVPHAGYVYSGFTANLAYNLSSSFSLDKNFKRAIVIGPSHRTYINGASIALYDEFETPIGNIKIDKEYSLKLKEKYNFLHFEEELHFEHSTETQAPFVKNYFDGLEIIEIVYGKLDFNELSLLIDYLLEDEDNFIIISTDLSHFYSQDEAKKLDNICLKAIIEKNLEMFEQGCEACGKIGVKAIIKSAIKKDLKTQLLHYCTSFDVTKDDKSVVGYTSALIGV</sequence>
<dbReference type="Pfam" id="PF01875">
    <property type="entry name" value="Memo"/>
    <property type="match status" value="1"/>
</dbReference>
<dbReference type="OrthoDB" id="9785549at2"/>
<keyword evidence="3" id="KW-1185">Reference proteome</keyword>
<dbReference type="AlphaFoldDB" id="A0A5R8Y4Z1"/>
<protein>
    <submittedName>
        <fullName evidence="2">AmmeMemoRadiSam system protein B</fullName>
    </submittedName>
</protein>
<dbReference type="PANTHER" id="PTHR11060:SF0">
    <property type="entry name" value="PROTEIN MEMO1"/>
    <property type="match status" value="1"/>
</dbReference>
<reference evidence="2 3" key="1">
    <citation type="submission" date="2019-05" db="EMBL/GenBank/DDBJ databases">
        <title>Arcobacter sp. nov., isolated from sea sediment.</title>
        <authorList>
            <person name="Kim W."/>
        </authorList>
    </citation>
    <scope>NUCLEOTIDE SEQUENCE [LARGE SCALE GENOMIC DNA]</scope>
    <source>
        <strain evidence="2 3">CAU 1517</strain>
    </source>
</reference>
<dbReference type="NCBIfam" id="TIGR04336">
    <property type="entry name" value="AmmeMemoSam_B"/>
    <property type="match status" value="1"/>
</dbReference>
<dbReference type="RefSeq" id="WP_138151313.1">
    <property type="nucleotide sequence ID" value="NZ_VANU01000001.1"/>
</dbReference>
<evidence type="ECO:0000313" key="3">
    <source>
        <dbReference type="Proteomes" id="UP000308901"/>
    </source>
</evidence>
<proteinExistence type="inferred from homology"/>
<comment type="similarity">
    <text evidence="1">Belongs to the MEMO1 family.</text>
</comment>
<organism evidence="2 3">
    <name type="scientific">Arcobacter arenosus</name>
    <dbReference type="NCBI Taxonomy" id="2576037"/>
    <lineage>
        <taxon>Bacteria</taxon>
        <taxon>Pseudomonadati</taxon>
        <taxon>Campylobacterota</taxon>
        <taxon>Epsilonproteobacteria</taxon>
        <taxon>Campylobacterales</taxon>
        <taxon>Arcobacteraceae</taxon>
        <taxon>Arcobacter</taxon>
    </lineage>
</organism>
<dbReference type="InterPro" id="IPR002737">
    <property type="entry name" value="MEMO1_fam"/>
</dbReference>